<proteinExistence type="inferred from homology"/>
<comment type="subcellular location">
    <subcellularLocation>
        <location evidence="1 9">Cell inner membrane</location>
        <topology evidence="1 9">Multi-pass membrane protein</topology>
    </subcellularLocation>
</comment>
<dbReference type="GO" id="GO:0015740">
    <property type="term" value="P:C4-dicarboxylate transport"/>
    <property type="evidence" value="ECO:0007669"/>
    <property type="project" value="TreeGrafter"/>
</dbReference>
<evidence type="ECO:0000313" key="12">
    <source>
        <dbReference type="Proteomes" id="UP000048984"/>
    </source>
</evidence>
<reference evidence="11 12" key="1">
    <citation type="submission" date="2015-09" db="EMBL/GenBank/DDBJ databases">
        <authorList>
            <person name="Jackson K.R."/>
            <person name="Lunt B.L."/>
            <person name="Fisher J.N.B."/>
            <person name="Gardner A.V."/>
            <person name="Bailey M.E."/>
            <person name="Deus L.M."/>
            <person name="Earl A.S."/>
            <person name="Gibby P.D."/>
            <person name="Hartmann K.A."/>
            <person name="Liu J.E."/>
            <person name="Manci A.M."/>
            <person name="Nielsen D.A."/>
            <person name="Solomon M.B."/>
            <person name="Breakwell D.P."/>
            <person name="Burnett S.H."/>
            <person name="Grose J.H."/>
        </authorList>
    </citation>
    <scope>NUCLEOTIDE SEQUENCE [LARGE SCALE GENOMIC DNA]</scope>
    <source>
        <strain evidence="11 12">16</strain>
    </source>
</reference>
<dbReference type="EMBL" id="LJYW01000001">
    <property type="protein sequence ID" value="KPL54691.1"/>
    <property type="molecule type" value="Genomic_DNA"/>
</dbReference>
<comment type="subunit">
    <text evidence="9">The complex comprises the extracytoplasmic solute receptor protein and the two transmembrane proteins.</text>
</comment>
<reference evidence="11 12" key="2">
    <citation type="submission" date="2015-10" db="EMBL/GenBank/DDBJ databases">
        <title>Draft Genome Sequence of Prosthecomicrobium hirschii ATCC 27832.</title>
        <authorList>
            <person name="Daniel J."/>
            <person name="Givan S.A."/>
            <person name="Brun Y.V."/>
            <person name="Brown P.J."/>
        </authorList>
    </citation>
    <scope>NUCLEOTIDE SEQUENCE [LARGE SCALE GENOMIC DNA]</scope>
    <source>
        <strain evidence="11 12">16</strain>
    </source>
</reference>
<dbReference type="PANTHER" id="PTHR35011:SF2">
    <property type="entry name" value="2,3-DIKETO-L-GULONATE TRAP TRANSPORTER SMALL PERMEASE PROTEIN YIAM"/>
    <property type="match status" value="1"/>
</dbReference>
<accession>A0A0P6VSL7</accession>
<dbReference type="AlphaFoldDB" id="A0A0P6VSL7"/>
<evidence type="ECO:0000256" key="9">
    <source>
        <dbReference type="RuleBase" id="RU369079"/>
    </source>
</evidence>
<comment type="function">
    <text evidence="9">Part of the tripartite ATP-independent periplasmic (TRAP) transport system.</text>
</comment>
<gene>
    <name evidence="11" type="ORF">ABB55_22715</name>
</gene>
<comment type="caution">
    <text evidence="11">The sequence shown here is derived from an EMBL/GenBank/DDBJ whole genome shotgun (WGS) entry which is preliminary data.</text>
</comment>
<evidence type="ECO:0000256" key="3">
    <source>
        <dbReference type="ARBA" id="ARBA00022475"/>
    </source>
</evidence>
<evidence type="ECO:0000256" key="1">
    <source>
        <dbReference type="ARBA" id="ARBA00004429"/>
    </source>
</evidence>
<keyword evidence="5 9" id="KW-0812">Transmembrane</keyword>
<keyword evidence="3" id="KW-1003">Cell membrane</keyword>
<name>A0A0P6VSL7_9HYPH</name>
<sequence>MIALAKATDWVDAWLGRLCRGIVVLTMLALLAVIGANVVARYLFESGGINEVGEIPELLFPWLIAAGIVLGVQRSAHIAVDFYSGKLGPRGKVAAIVFVNMVVFATYALLIGPVVEIAGITADEHTPLLRLPRSIGFYSLLFGMAGTMWASLAIAVRVVAHGAEAAPEFDPEESVT</sequence>
<evidence type="ECO:0000256" key="2">
    <source>
        <dbReference type="ARBA" id="ARBA00022448"/>
    </source>
</evidence>
<dbReference type="RefSeq" id="WP_054360857.1">
    <property type="nucleotide sequence ID" value="NZ_JAPCYQ010000001.1"/>
</dbReference>
<keyword evidence="7 9" id="KW-0472">Membrane</keyword>
<feature type="transmembrane region" description="Helical" evidence="9">
    <location>
        <begin position="135"/>
        <end position="156"/>
    </location>
</feature>
<dbReference type="Proteomes" id="UP000048984">
    <property type="component" value="Unassembled WGS sequence"/>
</dbReference>
<dbReference type="PANTHER" id="PTHR35011">
    <property type="entry name" value="2,3-DIKETO-L-GULONATE TRAP TRANSPORTER SMALL PERMEASE PROTEIN YIAM"/>
    <property type="match status" value="1"/>
</dbReference>
<comment type="similarity">
    <text evidence="8 9">Belongs to the TRAP transporter small permease family.</text>
</comment>
<keyword evidence="6 9" id="KW-1133">Transmembrane helix</keyword>
<evidence type="ECO:0000256" key="6">
    <source>
        <dbReference type="ARBA" id="ARBA00022989"/>
    </source>
</evidence>
<dbReference type="InterPro" id="IPR007387">
    <property type="entry name" value="TRAP_DctQ"/>
</dbReference>
<evidence type="ECO:0000256" key="5">
    <source>
        <dbReference type="ARBA" id="ARBA00022692"/>
    </source>
</evidence>
<evidence type="ECO:0000256" key="7">
    <source>
        <dbReference type="ARBA" id="ARBA00023136"/>
    </source>
</evidence>
<protein>
    <recommendedName>
        <fullName evidence="9">TRAP transporter small permease protein</fullName>
    </recommendedName>
</protein>
<dbReference type="STRING" id="665126.ABB55_22715"/>
<dbReference type="InterPro" id="IPR055348">
    <property type="entry name" value="DctQ"/>
</dbReference>
<dbReference type="GO" id="GO:0005886">
    <property type="term" value="C:plasma membrane"/>
    <property type="evidence" value="ECO:0007669"/>
    <property type="project" value="UniProtKB-SubCell"/>
</dbReference>
<keyword evidence="2 9" id="KW-0813">Transport</keyword>
<feature type="transmembrane region" description="Helical" evidence="9">
    <location>
        <begin position="93"/>
        <end position="115"/>
    </location>
</feature>
<feature type="domain" description="Tripartite ATP-independent periplasmic transporters DctQ component" evidence="10">
    <location>
        <begin position="31"/>
        <end position="159"/>
    </location>
</feature>
<evidence type="ECO:0000256" key="8">
    <source>
        <dbReference type="ARBA" id="ARBA00038436"/>
    </source>
</evidence>
<keyword evidence="12" id="KW-1185">Reference proteome</keyword>
<keyword evidence="4 9" id="KW-0997">Cell inner membrane</keyword>
<organism evidence="11 12">
    <name type="scientific">Prosthecodimorpha hirschii</name>
    <dbReference type="NCBI Taxonomy" id="665126"/>
    <lineage>
        <taxon>Bacteria</taxon>
        <taxon>Pseudomonadati</taxon>
        <taxon>Pseudomonadota</taxon>
        <taxon>Alphaproteobacteria</taxon>
        <taxon>Hyphomicrobiales</taxon>
        <taxon>Ancalomicrobiaceae</taxon>
        <taxon>Prosthecodimorpha</taxon>
    </lineage>
</organism>
<evidence type="ECO:0000313" key="11">
    <source>
        <dbReference type="EMBL" id="KPL54691.1"/>
    </source>
</evidence>
<evidence type="ECO:0000259" key="10">
    <source>
        <dbReference type="Pfam" id="PF04290"/>
    </source>
</evidence>
<dbReference type="Pfam" id="PF04290">
    <property type="entry name" value="DctQ"/>
    <property type="match status" value="1"/>
</dbReference>
<evidence type="ECO:0000256" key="4">
    <source>
        <dbReference type="ARBA" id="ARBA00022519"/>
    </source>
</evidence>
<dbReference type="GO" id="GO:0022857">
    <property type="term" value="F:transmembrane transporter activity"/>
    <property type="evidence" value="ECO:0007669"/>
    <property type="project" value="UniProtKB-UniRule"/>
</dbReference>
<feature type="transmembrane region" description="Helical" evidence="9">
    <location>
        <begin position="55"/>
        <end position="72"/>
    </location>
</feature>
<feature type="transmembrane region" description="Helical" evidence="9">
    <location>
        <begin position="21"/>
        <end position="43"/>
    </location>
</feature>